<dbReference type="EMBL" id="JADCLJ010000020">
    <property type="protein sequence ID" value="MBE4909063.1"/>
    <property type="molecule type" value="Genomic_DNA"/>
</dbReference>
<name>A0ABR9QKN0_9BACI</name>
<evidence type="ECO:0000313" key="2">
    <source>
        <dbReference type="Proteomes" id="UP001516662"/>
    </source>
</evidence>
<dbReference type="InterPro" id="IPR001646">
    <property type="entry name" value="5peptide_repeat"/>
</dbReference>
<dbReference type="PANTHER" id="PTHR42999">
    <property type="entry name" value="ANTIBIOTIC RESISTANCE PROTEIN MCBG"/>
    <property type="match status" value="1"/>
</dbReference>
<dbReference type="Gene3D" id="2.160.20.80">
    <property type="entry name" value="E3 ubiquitin-protein ligase SopA"/>
    <property type="match status" value="1"/>
</dbReference>
<organism evidence="1 2">
    <name type="scientific">Litchfieldia luteola</name>
    <dbReference type="NCBI Taxonomy" id="682179"/>
    <lineage>
        <taxon>Bacteria</taxon>
        <taxon>Bacillati</taxon>
        <taxon>Bacillota</taxon>
        <taxon>Bacilli</taxon>
        <taxon>Bacillales</taxon>
        <taxon>Bacillaceae</taxon>
        <taxon>Litchfieldia</taxon>
    </lineage>
</organism>
<dbReference type="InterPro" id="IPR052949">
    <property type="entry name" value="PA_immunity-related"/>
</dbReference>
<comment type="caution">
    <text evidence="1">The sequence shown here is derived from an EMBL/GenBank/DDBJ whole genome shotgun (WGS) entry which is preliminary data.</text>
</comment>
<proteinExistence type="predicted"/>
<dbReference type="PANTHER" id="PTHR42999:SF1">
    <property type="entry name" value="PENTAPEPTIDE REPEAT-CONTAINING PROTEIN"/>
    <property type="match status" value="1"/>
</dbReference>
<reference evidence="1 2" key="1">
    <citation type="submission" date="2020-10" db="EMBL/GenBank/DDBJ databases">
        <title>Bacillus sp. HD4P25, an endophyte from a halophyte.</title>
        <authorList>
            <person name="Sun J.-Q."/>
        </authorList>
    </citation>
    <scope>NUCLEOTIDE SEQUENCE [LARGE SCALE GENOMIC DNA]</scope>
    <source>
        <strain evidence="1 2">YIM 93174</strain>
    </source>
</reference>
<dbReference type="SUPFAM" id="SSF141571">
    <property type="entry name" value="Pentapeptide repeat-like"/>
    <property type="match status" value="1"/>
</dbReference>
<dbReference type="Proteomes" id="UP001516662">
    <property type="component" value="Unassembled WGS sequence"/>
</dbReference>
<sequence length="211" mass="23725">MNKIKIQSPKIPSYLESANFDDMEDRYISACTISDCTIFEEEINRMRFDQVVFKNVTFMDVTFTNIELTDVIFEKCDLSNTDFSGGAIHRVEFIESKLVGLNLTEATFGNVVFDNCYANLSSFGYASLKNVKFERCSLRNGDFFECKFNKIDFTDCDLVEANFTNTSLDGIDLSSCKIDQLSLSPGDLKGCVVSSEQAIAFARLLGIVIKE</sequence>
<keyword evidence="2" id="KW-1185">Reference proteome</keyword>
<accession>A0ABR9QKN0</accession>
<dbReference type="Pfam" id="PF13599">
    <property type="entry name" value="Pentapeptide_4"/>
    <property type="match status" value="1"/>
</dbReference>
<evidence type="ECO:0000313" key="1">
    <source>
        <dbReference type="EMBL" id="MBE4909063.1"/>
    </source>
</evidence>
<dbReference type="Pfam" id="PF00805">
    <property type="entry name" value="Pentapeptide"/>
    <property type="match status" value="1"/>
</dbReference>
<dbReference type="RefSeq" id="WP_193537263.1">
    <property type="nucleotide sequence ID" value="NZ_JADCLJ010000020.1"/>
</dbReference>
<protein>
    <submittedName>
        <fullName evidence="1">Pentapeptide repeat-containing protein</fullName>
    </submittedName>
</protein>
<gene>
    <name evidence="1" type="ORF">IMZ08_13420</name>
</gene>